<keyword evidence="10" id="KW-0648">Protein biosynthesis</keyword>
<comment type="caution">
    <text evidence="15">The sequence shown here is derived from an EMBL/GenBank/DDBJ whole genome shotgun (WGS) entry which is preliminary data.</text>
</comment>
<comment type="catalytic activity">
    <reaction evidence="13">
        <text>tRNA(Gly) + glycine + ATP = glycyl-tRNA(Gly) + AMP + diphosphate</text>
        <dbReference type="Rhea" id="RHEA:16013"/>
        <dbReference type="Rhea" id="RHEA-COMP:9664"/>
        <dbReference type="Rhea" id="RHEA-COMP:9683"/>
        <dbReference type="ChEBI" id="CHEBI:30616"/>
        <dbReference type="ChEBI" id="CHEBI:33019"/>
        <dbReference type="ChEBI" id="CHEBI:57305"/>
        <dbReference type="ChEBI" id="CHEBI:78442"/>
        <dbReference type="ChEBI" id="CHEBI:78522"/>
        <dbReference type="ChEBI" id="CHEBI:456215"/>
        <dbReference type="EC" id="6.1.1.14"/>
    </reaction>
</comment>
<evidence type="ECO:0000256" key="9">
    <source>
        <dbReference type="ARBA" id="ARBA00022840"/>
    </source>
</evidence>
<keyword evidence="6" id="KW-0963">Cytoplasm</keyword>
<dbReference type="AlphaFoldDB" id="A0A8G2CMJ1"/>
<evidence type="ECO:0000256" key="11">
    <source>
        <dbReference type="ARBA" id="ARBA00023146"/>
    </source>
</evidence>
<keyword evidence="8" id="KW-0547">Nucleotide-binding</keyword>
<feature type="domain" description="DALR anticodon binding" evidence="14">
    <location>
        <begin position="441"/>
        <end position="553"/>
    </location>
</feature>
<proteinExistence type="inferred from homology"/>
<dbReference type="GO" id="GO:0006420">
    <property type="term" value="P:arginyl-tRNA aminoacylation"/>
    <property type="evidence" value="ECO:0007669"/>
    <property type="project" value="InterPro"/>
</dbReference>
<evidence type="ECO:0000256" key="4">
    <source>
        <dbReference type="ARBA" id="ARBA00012829"/>
    </source>
</evidence>
<dbReference type="EMBL" id="FTNE01000021">
    <property type="protein sequence ID" value="SIR24890.1"/>
    <property type="molecule type" value="Genomic_DNA"/>
</dbReference>
<dbReference type="GO" id="GO:0004814">
    <property type="term" value="F:arginine-tRNA ligase activity"/>
    <property type="evidence" value="ECO:0007669"/>
    <property type="project" value="InterPro"/>
</dbReference>
<evidence type="ECO:0000259" key="14">
    <source>
        <dbReference type="Pfam" id="PF05746"/>
    </source>
</evidence>
<protein>
    <recommendedName>
        <fullName evidence="5">Glycine--tRNA ligase beta subunit</fullName>
        <ecNumber evidence="4">6.1.1.14</ecNumber>
    </recommendedName>
    <alternativeName>
        <fullName evidence="12">Glycyl-tRNA synthetase beta subunit</fullName>
    </alternativeName>
</protein>
<dbReference type="EC" id="6.1.1.14" evidence="4"/>
<evidence type="ECO:0000256" key="12">
    <source>
        <dbReference type="ARBA" id="ARBA00031650"/>
    </source>
</evidence>
<evidence type="ECO:0000313" key="15">
    <source>
        <dbReference type="EMBL" id="SIR24890.1"/>
    </source>
</evidence>
<keyword evidence="11 15" id="KW-0030">Aminoacyl-tRNA synthetase</keyword>
<name>A0A8G2CMJ1_ACIRU</name>
<evidence type="ECO:0000256" key="7">
    <source>
        <dbReference type="ARBA" id="ARBA00022598"/>
    </source>
</evidence>
<dbReference type="PANTHER" id="PTHR30075">
    <property type="entry name" value="GLYCYL-TRNA SYNTHETASE"/>
    <property type="match status" value="1"/>
</dbReference>
<dbReference type="PROSITE" id="PS50861">
    <property type="entry name" value="AA_TRNA_LIGASE_II_GLYAB"/>
    <property type="match status" value="1"/>
</dbReference>
<dbReference type="GO" id="GO:0005829">
    <property type="term" value="C:cytosol"/>
    <property type="evidence" value="ECO:0007669"/>
    <property type="project" value="TreeGrafter"/>
</dbReference>
<dbReference type="GO" id="GO:0005524">
    <property type="term" value="F:ATP binding"/>
    <property type="evidence" value="ECO:0007669"/>
    <property type="project" value="UniProtKB-KW"/>
</dbReference>
<evidence type="ECO:0000256" key="13">
    <source>
        <dbReference type="ARBA" id="ARBA00047937"/>
    </source>
</evidence>
<evidence type="ECO:0000256" key="5">
    <source>
        <dbReference type="ARBA" id="ARBA00022032"/>
    </source>
</evidence>
<evidence type="ECO:0000256" key="1">
    <source>
        <dbReference type="ARBA" id="ARBA00004496"/>
    </source>
</evidence>
<comment type="similarity">
    <text evidence="2">Belongs to the class-II aminoacyl-tRNA synthetase family.</text>
</comment>
<comment type="subunit">
    <text evidence="3">Tetramer of two alpha and two beta subunits.</text>
</comment>
<keyword evidence="7" id="KW-0436">Ligase</keyword>
<dbReference type="Pfam" id="PF02092">
    <property type="entry name" value="tRNA_synt_2f"/>
    <property type="match status" value="1"/>
</dbReference>
<dbReference type="Proteomes" id="UP000186308">
    <property type="component" value="Unassembled WGS sequence"/>
</dbReference>
<dbReference type="NCBIfam" id="TIGR00211">
    <property type="entry name" value="glyS"/>
    <property type="match status" value="1"/>
</dbReference>
<dbReference type="PANTHER" id="PTHR30075:SF2">
    <property type="entry name" value="GLYCINE--TRNA LIGASE, CHLOROPLASTIC_MITOCHONDRIAL 2"/>
    <property type="match status" value="1"/>
</dbReference>
<keyword evidence="9" id="KW-0067">ATP-binding</keyword>
<dbReference type="InterPro" id="IPR006194">
    <property type="entry name" value="Gly-tRNA-synth_heterodimer"/>
</dbReference>
<sequence length="562" mass="62419">MRSANDFIVKELSDVLLKFPWPKSMRWGQSGTLLWVRPLRRIVCLLDHRVVPLVVGPITASNLSEGHRFLAPGTFKVVNAAQWQAELLRRRVIADAPARRAMIADGLQREAQALGLSIVKDDGLLDEVTGLVEYPVPLIGRIEQRFMALPPEVRELSMKVNQRYFSTRDAVGEPAPYFAFVANIEASDGGAAIIAGNERVLRARLADAEHFWAQDRQHPLEDYLPKLKSVVFHAKLGTQFERAERIAKLAREIAEKLGADSQEIDAAERAGRLCKADLVTGMVGEFPELQGIMGGYYAGEAVGAAIRRHYQPKGPSDEVPQGIVPCAVALADKLDTLREFFRIGETPTGSGDPYALRRAALGVVRIILENDLQLHLRSLLDDAVFDFLIERFRVKLRGEGKRFDVVNAILANMADDDLLRIQQRGDALESFTKTDDGANLLVAYRRGVNILRIENEKDGPHVGEVDESALVEDAEIKLSIAIHTLETRLSHAPHLNGPGVLDQRNFDTALQGLASLRSPVDAFFKDVTVNAEDPALRRNRLRLLAKLRDVMHRVADFSKLEG</sequence>
<accession>A0A8G2CMJ1</accession>
<gene>
    <name evidence="15" type="ORF">SAMN05421828_12135</name>
</gene>
<dbReference type="GO" id="GO:0006426">
    <property type="term" value="P:glycyl-tRNA aminoacylation"/>
    <property type="evidence" value="ECO:0007669"/>
    <property type="project" value="InterPro"/>
</dbReference>
<evidence type="ECO:0000256" key="6">
    <source>
        <dbReference type="ARBA" id="ARBA00022490"/>
    </source>
</evidence>
<evidence type="ECO:0000313" key="16">
    <source>
        <dbReference type="Proteomes" id="UP000186308"/>
    </source>
</evidence>
<dbReference type="SUPFAM" id="SSF109604">
    <property type="entry name" value="HD-domain/PDEase-like"/>
    <property type="match status" value="1"/>
</dbReference>
<evidence type="ECO:0000256" key="2">
    <source>
        <dbReference type="ARBA" id="ARBA00008226"/>
    </source>
</evidence>
<keyword evidence="16" id="KW-1185">Reference proteome</keyword>
<dbReference type="InterPro" id="IPR008909">
    <property type="entry name" value="DALR_anticod-bd"/>
</dbReference>
<dbReference type="Pfam" id="PF05746">
    <property type="entry name" value="DALR_1"/>
    <property type="match status" value="1"/>
</dbReference>
<dbReference type="InterPro" id="IPR015944">
    <property type="entry name" value="Gly-tRNA-synth_bsu"/>
</dbReference>
<comment type="subcellular location">
    <subcellularLocation>
        <location evidence="1">Cytoplasm</location>
    </subcellularLocation>
</comment>
<reference evidence="15 16" key="1">
    <citation type="submission" date="2017-01" db="EMBL/GenBank/DDBJ databases">
        <authorList>
            <person name="Varghese N."/>
            <person name="Submissions S."/>
        </authorList>
    </citation>
    <scope>NUCLEOTIDE SEQUENCE [LARGE SCALE GENOMIC DNA]</scope>
    <source>
        <strain evidence="15 16">ATCC 35905</strain>
    </source>
</reference>
<organism evidence="15 16">
    <name type="scientific">Acidiphilium rubrum</name>
    <dbReference type="NCBI Taxonomy" id="526"/>
    <lineage>
        <taxon>Bacteria</taxon>
        <taxon>Pseudomonadati</taxon>
        <taxon>Pseudomonadota</taxon>
        <taxon>Alphaproteobacteria</taxon>
        <taxon>Acetobacterales</taxon>
        <taxon>Acidocellaceae</taxon>
        <taxon>Acidiphilium</taxon>
    </lineage>
</organism>
<evidence type="ECO:0000256" key="10">
    <source>
        <dbReference type="ARBA" id="ARBA00022917"/>
    </source>
</evidence>
<dbReference type="GO" id="GO:0004820">
    <property type="term" value="F:glycine-tRNA ligase activity"/>
    <property type="evidence" value="ECO:0007669"/>
    <property type="project" value="UniProtKB-EC"/>
</dbReference>
<evidence type="ECO:0000256" key="3">
    <source>
        <dbReference type="ARBA" id="ARBA00011209"/>
    </source>
</evidence>
<evidence type="ECO:0000256" key="8">
    <source>
        <dbReference type="ARBA" id="ARBA00022741"/>
    </source>
</evidence>